<dbReference type="RefSeq" id="WP_004399042.1">
    <property type="nucleotide sequence ID" value="NZ_LK391965.1"/>
</dbReference>
<accession>A0AAV2VJX2</accession>
<dbReference type="GeneID" id="97541904"/>
<comment type="caution">
    <text evidence="1">The sequence shown here is derived from an EMBL/GenBank/DDBJ whole genome shotgun (WGS) entry which is preliminary data.</text>
</comment>
<dbReference type="Proteomes" id="UP000018211">
    <property type="component" value="Unassembled WGS sequence"/>
</dbReference>
<dbReference type="Gene3D" id="1.25.40.10">
    <property type="entry name" value="Tetratricopeptide repeat domain"/>
    <property type="match status" value="1"/>
</dbReference>
<gene>
    <name evidence="1" type="ORF">VIBNISOn1_1310010</name>
</gene>
<proteinExistence type="predicted"/>
<name>A0AAV2VJX2_9VIBR</name>
<protein>
    <submittedName>
        <fullName evidence="1">TPR repeat protein</fullName>
    </submittedName>
</protein>
<dbReference type="InterPro" id="IPR020206">
    <property type="entry name" value="Uncharacterised_VP2110"/>
</dbReference>
<organism evidence="1 2">
    <name type="scientific">Vibrio nigripulchritudo SOn1</name>
    <dbReference type="NCBI Taxonomy" id="1238450"/>
    <lineage>
        <taxon>Bacteria</taxon>
        <taxon>Pseudomonadati</taxon>
        <taxon>Pseudomonadota</taxon>
        <taxon>Gammaproteobacteria</taxon>
        <taxon>Vibrionales</taxon>
        <taxon>Vibrionaceae</taxon>
        <taxon>Vibrio</taxon>
    </lineage>
</organism>
<reference evidence="1 2" key="1">
    <citation type="journal article" date="2013" name="ISME J.">
        <title>Comparative genomics of pathogenic lineages of Vibrio nigripulchritudo identifies virulence-associated traits.</title>
        <authorList>
            <person name="Goudenege D."/>
            <person name="Labreuche Y."/>
            <person name="Krin E."/>
            <person name="Ansquer D."/>
            <person name="Mangenot S."/>
            <person name="Calteau A."/>
            <person name="Medigue C."/>
            <person name="Mazel D."/>
            <person name="Polz M.F."/>
            <person name="Le Roux F."/>
        </authorList>
    </citation>
    <scope>NUCLEOTIDE SEQUENCE [LARGE SCALE GENOMIC DNA]</scope>
    <source>
        <strain evidence="1 2">SOn1</strain>
    </source>
</reference>
<evidence type="ECO:0000313" key="2">
    <source>
        <dbReference type="Proteomes" id="UP000018211"/>
    </source>
</evidence>
<dbReference type="InterPro" id="IPR011990">
    <property type="entry name" value="TPR-like_helical_dom_sf"/>
</dbReference>
<dbReference type="EMBL" id="CAOF01000037">
    <property type="protein sequence ID" value="CCO44966.1"/>
    <property type="molecule type" value="Genomic_DNA"/>
</dbReference>
<dbReference type="AlphaFoldDB" id="A0AAV2VJX2"/>
<evidence type="ECO:0000313" key="1">
    <source>
        <dbReference type="EMBL" id="CCO44966.1"/>
    </source>
</evidence>
<sequence length="145" mass="16797">MNVREWEQHTLKADVALQEQDFLRSIIHYQKALAISEKLIDEQEVEVDDLLTINVISCHNLAKFWRENGDNDYELKYLQLASEKILSLVPQCPKTHCDSFIDSLGCCRKALIDFMKRHPNPKVAEQVQHIDTATNCEIIASFRLN</sequence>
<dbReference type="SUPFAM" id="SSF48452">
    <property type="entry name" value="TPR-like"/>
    <property type="match status" value="1"/>
</dbReference>
<dbReference type="Pfam" id="PF10952">
    <property type="entry name" value="DUF2753"/>
    <property type="match status" value="1"/>
</dbReference>